<dbReference type="EMBL" id="CAJNOV010011385">
    <property type="protein sequence ID" value="CAF1446171.1"/>
    <property type="molecule type" value="Genomic_DNA"/>
</dbReference>
<dbReference type="OrthoDB" id="439808at2759"/>
<evidence type="ECO:0000313" key="5">
    <source>
        <dbReference type="EMBL" id="CAF1561514.1"/>
    </source>
</evidence>
<proteinExistence type="predicted"/>
<evidence type="ECO:0000313" key="8">
    <source>
        <dbReference type="EMBL" id="CAF2086939.1"/>
    </source>
</evidence>
<feature type="compositionally biased region" description="Gly residues" evidence="2">
    <location>
        <begin position="107"/>
        <end position="121"/>
    </location>
</feature>
<protein>
    <recommendedName>
        <fullName evidence="3">RRM domain-containing protein</fullName>
    </recommendedName>
</protein>
<dbReference type="GO" id="GO:0003723">
    <property type="term" value="F:RNA binding"/>
    <property type="evidence" value="ECO:0007669"/>
    <property type="project" value="UniProtKB-UniRule"/>
</dbReference>
<feature type="compositionally biased region" description="Low complexity" evidence="2">
    <location>
        <begin position="157"/>
        <end position="172"/>
    </location>
</feature>
<evidence type="ECO:0000313" key="12">
    <source>
        <dbReference type="EMBL" id="CAF4846688.1"/>
    </source>
</evidence>
<evidence type="ECO:0000313" key="15">
    <source>
        <dbReference type="Proteomes" id="UP000663866"/>
    </source>
</evidence>
<evidence type="ECO:0000313" key="4">
    <source>
        <dbReference type="EMBL" id="CAF1446171.1"/>
    </source>
</evidence>
<accession>A0A816SLE0</accession>
<dbReference type="EMBL" id="CAJOBG010000137">
    <property type="protein sequence ID" value="CAF3764606.1"/>
    <property type="molecule type" value="Genomic_DNA"/>
</dbReference>
<evidence type="ECO:0000313" key="14">
    <source>
        <dbReference type="Proteomes" id="UP000663824"/>
    </source>
</evidence>
<dbReference type="Proteomes" id="UP000663834">
    <property type="component" value="Unassembled WGS sequence"/>
</dbReference>
<evidence type="ECO:0000313" key="7">
    <source>
        <dbReference type="EMBL" id="CAF2080400.1"/>
    </source>
</evidence>
<dbReference type="SMART" id="SM00360">
    <property type="entry name" value="RRM"/>
    <property type="match status" value="1"/>
</dbReference>
<evidence type="ECO:0000313" key="9">
    <source>
        <dbReference type="EMBL" id="CAF3752216.1"/>
    </source>
</evidence>
<dbReference type="Pfam" id="PF00076">
    <property type="entry name" value="RRM_1"/>
    <property type="match status" value="1"/>
</dbReference>
<dbReference type="InterPro" id="IPR000504">
    <property type="entry name" value="RRM_dom"/>
</dbReference>
<feature type="compositionally biased region" description="Basic and acidic residues" evidence="2">
    <location>
        <begin position="89"/>
        <end position="106"/>
    </location>
</feature>
<feature type="region of interest" description="Disordered" evidence="2">
    <location>
        <begin position="89"/>
        <end position="210"/>
    </location>
</feature>
<dbReference type="Proteomes" id="UP000663866">
    <property type="component" value="Unassembled WGS sequence"/>
</dbReference>
<dbReference type="AlphaFoldDB" id="A0A816SLE0"/>
<sequence>MSSRHSRNLSASLYVRGLSEKTRYEDLKKLFTRYGRIVDITLPVDYYTRDAKGYGFVEYEESRDAEEALHALDRYRLLGREIEVEFARGDRKTPSEMRSREKEARYGRGGGGGGGGGGGNFGRRDRSRSRDRRQRSGSPVARDRRRGGGAGAGAGAGSRSRSPYSRSPVARRPASRSRSKSGSPSYGKRNGATGGSAVRRGSRSRSPADN</sequence>
<name>A0A816SLE0_9BILA</name>
<dbReference type="Gene3D" id="3.30.70.330">
    <property type="match status" value="1"/>
</dbReference>
<dbReference type="EMBL" id="CAJNOW010009336">
    <property type="protein sequence ID" value="CAF1561514.1"/>
    <property type="molecule type" value="Genomic_DNA"/>
</dbReference>
<organism evidence="8 14">
    <name type="scientific">Rotaria magnacalcarata</name>
    <dbReference type="NCBI Taxonomy" id="392030"/>
    <lineage>
        <taxon>Eukaryota</taxon>
        <taxon>Metazoa</taxon>
        <taxon>Spiralia</taxon>
        <taxon>Gnathifera</taxon>
        <taxon>Rotifera</taxon>
        <taxon>Eurotatoria</taxon>
        <taxon>Bdelloidea</taxon>
        <taxon>Philodinida</taxon>
        <taxon>Philodinidae</taxon>
        <taxon>Rotaria</taxon>
    </lineage>
</organism>
<dbReference type="EMBL" id="CAJOBJ010161195">
    <property type="protein sequence ID" value="CAF4846688.1"/>
    <property type="molecule type" value="Genomic_DNA"/>
</dbReference>
<dbReference type="Proteomes" id="UP000663855">
    <property type="component" value="Unassembled WGS sequence"/>
</dbReference>
<evidence type="ECO:0000313" key="10">
    <source>
        <dbReference type="EMBL" id="CAF3764606.1"/>
    </source>
</evidence>
<evidence type="ECO:0000256" key="2">
    <source>
        <dbReference type="SAM" id="MobiDB-lite"/>
    </source>
</evidence>
<dbReference type="EMBL" id="CAJOBH010152604">
    <property type="protein sequence ID" value="CAF4851499.1"/>
    <property type="molecule type" value="Genomic_DNA"/>
</dbReference>
<keyword evidence="15" id="KW-1185">Reference proteome</keyword>
<dbReference type="InterPro" id="IPR035979">
    <property type="entry name" value="RBD_domain_sf"/>
</dbReference>
<dbReference type="EMBL" id="CAJOBI010156971">
    <property type="protein sequence ID" value="CAF4835327.1"/>
    <property type="molecule type" value="Genomic_DNA"/>
</dbReference>
<dbReference type="Proteomes" id="UP000663842">
    <property type="component" value="Unassembled WGS sequence"/>
</dbReference>
<feature type="compositionally biased region" description="Basic residues" evidence="2">
    <location>
        <begin position="125"/>
        <end position="135"/>
    </location>
</feature>
<dbReference type="InterPro" id="IPR050441">
    <property type="entry name" value="RBM"/>
</dbReference>
<evidence type="ECO:0000313" key="6">
    <source>
        <dbReference type="EMBL" id="CAF1984479.1"/>
    </source>
</evidence>
<dbReference type="PANTHER" id="PTHR48034">
    <property type="entry name" value="TRANSFORMER-2 SEX-DETERMINING PROTEIN-RELATED"/>
    <property type="match status" value="1"/>
</dbReference>
<dbReference type="EMBL" id="CAJOBF010000122">
    <property type="protein sequence ID" value="CAF3752216.1"/>
    <property type="molecule type" value="Genomic_DNA"/>
</dbReference>
<dbReference type="Proteomes" id="UP000681967">
    <property type="component" value="Unassembled WGS sequence"/>
</dbReference>
<evidence type="ECO:0000256" key="1">
    <source>
        <dbReference type="PROSITE-ProRule" id="PRU00176"/>
    </source>
</evidence>
<comment type="caution">
    <text evidence="8">The sequence shown here is derived from an EMBL/GenBank/DDBJ whole genome shotgun (WGS) entry which is preliminary data.</text>
</comment>
<dbReference type="EMBL" id="CAJNRF010006371">
    <property type="protein sequence ID" value="CAF2080400.1"/>
    <property type="molecule type" value="Genomic_DNA"/>
</dbReference>
<evidence type="ECO:0000259" key="3">
    <source>
        <dbReference type="PROSITE" id="PS50102"/>
    </source>
</evidence>
<evidence type="ECO:0000313" key="11">
    <source>
        <dbReference type="EMBL" id="CAF4835327.1"/>
    </source>
</evidence>
<dbReference type="Proteomes" id="UP000663824">
    <property type="component" value="Unassembled WGS sequence"/>
</dbReference>
<feature type="compositionally biased region" description="Low complexity" evidence="2">
    <location>
        <begin position="180"/>
        <end position="199"/>
    </location>
</feature>
<feature type="domain" description="RRM" evidence="3">
    <location>
        <begin position="11"/>
        <end position="89"/>
    </location>
</feature>
<dbReference type="SUPFAM" id="SSF54928">
    <property type="entry name" value="RNA-binding domain, RBD"/>
    <property type="match status" value="1"/>
</dbReference>
<dbReference type="EMBL" id="CAJNRG010000187">
    <property type="protein sequence ID" value="CAF1984479.1"/>
    <property type="molecule type" value="Genomic_DNA"/>
</dbReference>
<dbReference type="Proteomes" id="UP000663856">
    <property type="component" value="Unassembled WGS sequence"/>
</dbReference>
<dbReference type="Proteomes" id="UP000681720">
    <property type="component" value="Unassembled WGS sequence"/>
</dbReference>
<reference evidence="8" key="1">
    <citation type="submission" date="2021-02" db="EMBL/GenBank/DDBJ databases">
        <authorList>
            <person name="Nowell W R."/>
        </authorList>
    </citation>
    <scope>NUCLEOTIDE SEQUENCE</scope>
</reference>
<dbReference type="Proteomes" id="UP000676336">
    <property type="component" value="Unassembled WGS sequence"/>
</dbReference>
<evidence type="ECO:0000313" key="13">
    <source>
        <dbReference type="EMBL" id="CAF4851499.1"/>
    </source>
</evidence>
<keyword evidence="1" id="KW-0694">RNA-binding</keyword>
<dbReference type="PROSITE" id="PS50102">
    <property type="entry name" value="RRM"/>
    <property type="match status" value="1"/>
</dbReference>
<gene>
    <name evidence="13" type="ORF">BYL167_LOCUS50225</name>
    <name evidence="4" type="ORF">CJN711_LOCUS24316</name>
    <name evidence="12" type="ORF">GIL414_LOCUS49194</name>
    <name evidence="5" type="ORF">KQP761_LOCUS18408</name>
    <name evidence="8" type="ORF">MBJ925_LOCUS19655</name>
    <name evidence="10" type="ORF">OVN521_LOCUS1885</name>
    <name evidence="11" type="ORF">SMN809_LOCUS48679</name>
    <name evidence="9" type="ORF">UXM345_LOCUS2070</name>
    <name evidence="7" type="ORF">WKI299_LOCUS16077</name>
    <name evidence="6" type="ORF">XDN619_LOCUS2534</name>
</gene>
<dbReference type="Proteomes" id="UP000663887">
    <property type="component" value="Unassembled WGS sequence"/>
</dbReference>
<dbReference type="InterPro" id="IPR012677">
    <property type="entry name" value="Nucleotide-bd_a/b_plait_sf"/>
</dbReference>
<dbReference type="EMBL" id="CAJNRE010009954">
    <property type="protein sequence ID" value="CAF2086939.1"/>
    <property type="molecule type" value="Genomic_DNA"/>
</dbReference>